<dbReference type="EC" id="3.1.26.4" evidence="9"/>
<dbReference type="GO" id="GO:0003723">
    <property type="term" value="F:RNA binding"/>
    <property type="evidence" value="ECO:0007669"/>
    <property type="project" value="UniProtKB-UniRule"/>
</dbReference>
<dbReference type="InterPro" id="IPR004649">
    <property type="entry name" value="RNase_H2_suA"/>
</dbReference>
<feature type="domain" description="RNase H type-2" evidence="11">
    <location>
        <begin position="64"/>
        <end position="310"/>
    </location>
</feature>
<dbReference type="EMBL" id="JANBPT010000335">
    <property type="protein sequence ID" value="KAJ1923426.1"/>
    <property type="molecule type" value="Genomic_DNA"/>
</dbReference>
<name>A0A9W8AAY1_9FUNG</name>
<feature type="binding site" evidence="8">
    <location>
        <position position="180"/>
    </location>
    <ligand>
        <name>a divalent metal cation</name>
        <dbReference type="ChEBI" id="CHEBI:60240"/>
    </ligand>
</feature>
<dbReference type="InterPro" id="IPR036397">
    <property type="entry name" value="RNaseH_sf"/>
</dbReference>
<sequence>MLGQLLSRKREYAVPSDLHPRQQALCDLGLPLQEPLTASWTHHSPLPRECKRDPTSTTPGPGVPFILGVDEAGRGPVLGPMVYSVCYGLAAERDAIGRLGFDDSKVLTEARRDELFDLLQTAEEQRRIGWAVRVLSPQDLSSCMLRRAKYNLNAIAHDTTITLIRETLGRGINVREIFVDTVGPPEKYQEKLTRLFPGIKIVVAKKADSLYPIVSAASICAKVVRDAVLRHWRFVELEPPLSYHSDDFEVENAVAVLPASVWSTEFGSGYPSDPATVRWLKAHLDKVFGFPGIIRFSWMTCAKLLENEGVSVTWPEDEEEVAVPAKSRSGYTTKAQLAKAQAALAKATAAAAVDPTRSVFTRVNHTDLHARNTITGRNTSASPAVQRSRLRSRDFFTSRGLQTITAVTL</sequence>
<dbReference type="OrthoDB" id="7462577at2759"/>
<keyword evidence="7 8" id="KW-0378">Hydrolase</keyword>
<comment type="cofactor">
    <cofactor evidence="2">
        <name>Mg(2+)</name>
        <dbReference type="ChEBI" id="CHEBI:18420"/>
    </cofactor>
</comment>
<gene>
    <name evidence="12" type="ORF">IWQ60_005894</name>
</gene>
<evidence type="ECO:0000256" key="5">
    <source>
        <dbReference type="ARBA" id="ARBA00022723"/>
    </source>
</evidence>
<evidence type="ECO:0000256" key="1">
    <source>
        <dbReference type="ARBA" id="ARBA00000077"/>
    </source>
</evidence>
<evidence type="ECO:0000313" key="13">
    <source>
        <dbReference type="Proteomes" id="UP001150569"/>
    </source>
</evidence>
<comment type="function">
    <text evidence="9">Endonuclease that specifically degrades the RNA of RNA-DNA hybrids.</text>
</comment>
<dbReference type="AlphaFoldDB" id="A0A9W8AAY1"/>
<dbReference type="InterPro" id="IPR023160">
    <property type="entry name" value="RNase_HII_hlx-loop-hlx_cap_dom"/>
</dbReference>
<dbReference type="PANTHER" id="PTHR10954">
    <property type="entry name" value="RIBONUCLEASE H2 SUBUNIT A"/>
    <property type="match status" value="1"/>
</dbReference>
<evidence type="ECO:0000256" key="2">
    <source>
        <dbReference type="ARBA" id="ARBA00001946"/>
    </source>
</evidence>
<dbReference type="PROSITE" id="PS51975">
    <property type="entry name" value="RNASE_H_2"/>
    <property type="match status" value="1"/>
</dbReference>
<accession>A0A9W8AAY1</accession>
<dbReference type="GO" id="GO:0046872">
    <property type="term" value="F:metal ion binding"/>
    <property type="evidence" value="ECO:0007669"/>
    <property type="project" value="UniProtKB-KW"/>
</dbReference>
<evidence type="ECO:0000313" key="12">
    <source>
        <dbReference type="EMBL" id="KAJ1923426.1"/>
    </source>
</evidence>
<evidence type="ECO:0000256" key="6">
    <source>
        <dbReference type="ARBA" id="ARBA00022759"/>
    </source>
</evidence>
<comment type="catalytic activity">
    <reaction evidence="1 8 9">
        <text>Endonucleolytic cleavage to 5'-phosphomonoester.</text>
        <dbReference type="EC" id="3.1.26.4"/>
    </reaction>
</comment>
<evidence type="ECO:0000256" key="7">
    <source>
        <dbReference type="ARBA" id="ARBA00022801"/>
    </source>
</evidence>
<keyword evidence="13" id="KW-1185">Reference proteome</keyword>
<feature type="binding site" evidence="8">
    <location>
        <position position="70"/>
    </location>
    <ligand>
        <name>a divalent metal cation</name>
        <dbReference type="ChEBI" id="CHEBI:60240"/>
    </ligand>
</feature>
<evidence type="ECO:0000259" key="11">
    <source>
        <dbReference type="PROSITE" id="PS51975"/>
    </source>
</evidence>
<comment type="caution">
    <text evidence="12">The sequence shown here is derived from an EMBL/GenBank/DDBJ whole genome shotgun (WGS) entry which is preliminary data.</text>
</comment>
<dbReference type="Gene3D" id="1.10.10.460">
    <property type="entry name" value="Ribonuclease hii. Domain 2"/>
    <property type="match status" value="1"/>
</dbReference>
<comment type="similarity">
    <text evidence="3">Belongs to the RNase HII family. Eukaryotic subfamily.</text>
</comment>
<evidence type="ECO:0000256" key="10">
    <source>
        <dbReference type="SAM" id="MobiDB-lite"/>
    </source>
</evidence>
<dbReference type="Proteomes" id="UP001150569">
    <property type="component" value="Unassembled WGS sequence"/>
</dbReference>
<keyword evidence="4 8" id="KW-0540">Nuclease</keyword>
<dbReference type="NCBIfam" id="TIGR00729">
    <property type="entry name" value="ribonuclease HII"/>
    <property type="match status" value="1"/>
</dbReference>
<evidence type="ECO:0000256" key="9">
    <source>
        <dbReference type="RuleBase" id="RU003515"/>
    </source>
</evidence>
<dbReference type="InterPro" id="IPR001352">
    <property type="entry name" value="RNase_HII/HIII"/>
</dbReference>
<dbReference type="GO" id="GO:0004523">
    <property type="term" value="F:RNA-DNA hybrid ribonuclease activity"/>
    <property type="evidence" value="ECO:0007669"/>
    <property type="project" value="UniProtKB-UniRule"/>
</dbReference>
<dbReference type="FunFam" id="1.10.10.460:FF:000001">
    <property type="entry name" value="Ribonuclease"/>
    <property type="match status" value="1"/>
</dbReference>
<dbReference type="Pfam" id="PF01351">
    <property type="entry name" value="RNase_HII"/>
    <property type="match status" value="1"/>
</dbReference>
<dbReference type="CDD" id="cd07181">
    <property type="entry name" value="RNase_HII_eukaryota_like"/>
    <property type="match status" value="1"/>
</dbReference>
<dbReference type="PANTHER" id="PTHR10954:SF7">
    <property type="entry name" value="RIBONUCLEASE H2 SUBUNIT A"/>
    <property type="match status" value="1"/>
</dbReference>
<dbReference type="GO" id="GO:0043137">
    <property type="term" value="P:DNA replication, removal of RNA primer"/>
    <property type="evidence" value="ECO:0007669"/>
    <property type="project" value="TreeGrafter"/>
</dbReference>
<evidence type="ECO:0000256" key="8">
    <source>
        <dbReference type="PROSITE-ProRule" id="PRU01319"/>
    </source>
</evidence>
<reference evidence="12" key="1">
    <citation type="submission" date="2022-07" db="EMBL/GenBank/DDBJ databases">
        <title>Phylogenomic reconstructions and comparative analyses of Kickxellomycotina fungi.</title>
        <authorList>
            <person name="Reynolds N.K."/>
            <person name="Stajich J.E."/>
            <person name="Barry K."/>
            <person name="Grigoriev I.V."/>
            <person name="Crous P."/>
            <person name="Smith M.E."/>
        </authorList>
    </citation>
    <scope>NUCLEOTIDE SEQUENCE</scope>
    <source>
        <strain evidence="12">RSA 861</strain>
    </source>
</reference>
<proteinExistence type="inferred from homology"/>
<dbReference type="InterPro" id="IPR012337">
    <property type="entry name" value="RNaseH-like_sf"/>
</dbReference>
<dbReference type="InterPro" id="IPR024567">
    <property type="entry name" value="RNase_HII/HIII_dom"/>
</dbReference>
<keyword evidence="5 8" id="KW-0479">Metal-binding</keyword>
<feature type="binding site" evidence="8">
    <location>
        <position position="71"/>
    </location>
    <ligand>
        <name>a divalent metal cation</name>
        <dbReference type="ChEBI" id="CHEBI:60240"/>
    </ligand>
</feature>
<organism evidence="12 13">
    <name type="scientific">Tieghemiomyces parasiticus</name>
    <dbReference type="NCBI Taxonomy" id="78921"/>
    <lineage>
        <taxon>Eukaryota</taxon>
        <taxon>Fungi</taxon>
        <taxon>Fungi incertae sedis</taxon>
        <taxon>Zoopagomycota</taxon>
        <taxon>Kickxellomycotina</taxon>
        <taxon>Dimargaritomycetes</taxon>
        <taxon>Dimargaritales</taxon>
        <taxon>Dimargaritaceae</taxon>
        <taxon>Tieghemiomyces</taxon>
    </lineage>
</organism>
<dbReference type="GO" id="GO:0006298">
    <property type="term" value="P:mismatch repair"/>
    <property type="evidence" value="ECO:0007669"/>
    <property type="project" value="TreeGrafter"/>
</dbReference>
<evidence type="ECO:0000256" key="3">
    <source>
        <dbReference type="ARBA" id="ARBA00007058"/>
    </source>
</evidence>
<evidence type="ECO:0000256" key="4">
    <source>
        <dbReference type="ARBA" id="ARBA00022722"/>
    </source>
</evidence>
<dbReference type="SUPFAM" id="SSF53098">
    <property type="entry name" value="Ribonuclease H-like"/>
    <property type="match status" value="1"/>
</dbReference>
<keyword evidence="6 8" id="KW-0255">Endonuclease</keyword>
<dbReference type="FunFam" id="3.30.420.10:FF:000016">
    <property type="entry name" value="Ribonuclease"/>
    <property type="match status" value="1"/>
</dbReference>
<comment type="cofactor">
    <cofactor evidence="8">
        <name>Mn(2+)</name>
        <dbReference type="ChEBI" id="CHEBI:29035"/>
    </cofactor>
    <cofactor evidence="8">
        <name>Mg(2+)</name>
        <dbReference type="ChEBI" id="CHEBI:18420"/>
    </cofactor>
    <text evidence="8">Manganese or magnesium. Binds 1 divalent metal ion per monomer in the absence of substrate. May bind a second metal ion after substrate binding.</text>
</comment>
<feature type="region of interest" description="Disordered" evidence="10">
    <location>
        <begin position="41"/>
        <end position="61"/>
    </location>
</feature>
<protein>
    <recommendedName>
        <fullName evidence="9">Ribonuclease</fullName>
        <ecNumber evidence="9">3.1.26.4</ecNumber>
    </recommendedName>
</protein>
<dbReference type="Gene3D" id="3.30.420.10">
    <property type="entry name" value="Ribonuclease H-like superfamily/Ribonuclease H"/>
    <property type="match status" value="1"/>
</dbReference>
<dbReference type="GO" id="GO:0032299">
    <property type="term" value="C:ribonuclease H2 complex"/>
    <property type="evidence" value="ECO:0007669"/>
    <property type="project" value="TreeGrafter"/>
</dbReference>